<proteinExistence type="predicted"/>
<dbReference type="RefSeq" id="WP_132551628.1">
    <property type="nucleotide sequence ID" value="NZ_SMAA01000029.1"/>
</dbReference>
<comment type="caution">
    <text evidence="1">The sequence shown here is derived from an EMBL/GenBank/DDBJ whole genome shotgun (WGS) entry which is preliminary data.</text>
</comment>
<name>A0A4R3K1P5_9FIRM</name>
<dbReference type="EMBL" id="SMAA01000029">
    <property type="protein sequence ID" value="TCS75623.1"/>
    <property type="molecule type" value="Genomic_DNA"/>
</dbReference>
<dbReference type="AlphaFoldDB" id="A0A4R3K1P5"/>
<accession>A0A4R3K1P5</accession>
<sequence>MTATIISLKCGHKITVDLPEDIKLRAKIIENYHNQDCLECRRQQNILLAKEKQQRMLKIQKLCKPLPDENEKLKQQAARIRLDKLSSLDDMFDKLARHHAFANKQETTVFTYYRQRAIMRLCSQNDIHWWLERRNIPVESIVDELKEETIVADGKIIHPLKDDDPAT</sequence>
<evidence type="ECO:0000313" key="1">
    <source>
        <dbReference type="EMBL" id="TCS75623.1"/>
    </source>
</evidence>
<protein>
    <submittedName>
        <fullName evidence="1">Uncharacterized protein</fullName>
    </submittedName>
</protein>
<evidence type="ECO:0000313" key="2">
    <source>
        <dbReference type="Proteomes" id="UP000295188"/>
    </source>
</evidence>
<gene>
    <name evidence="1" type="ORF">EDC37_1297</name>
</gene>
<organism evidence="1 2">
    <name type="scientific">Pectinatus cerevisiiphilus</name>
    <dbReference type="NCBI Taxonomy" id="86956"/>
    <lineage>
        <taxon>Bacteria</taxon>
        <taxon>Bacillati</taxon>
        <taxon>Bacillota</taxon>
        <taxon>Negativicutes</taxon>
        <taxon>Selenomonadales</taxon>
        <taxon>Selenomonadaceae</taxon>
        <taxon>Pectinatus</taxon>
    </lineage>
</organism>
<keyword evidence="2" id="KW-1185">Reference proteome</keyword>
<reference evidence="1 2" key="1">
    <citation type="submission" date="2019-03" db="EMBL/GenBank/DDBJ databases">
        <title>Genomic Encyclopedia of Type Strains, Phase IV (KMG-IV): sequencing the most valuable type-strain genomes for metagenomic binning, comparative biology and taxonomic classification.</title>
        <authorList>
            <person name="Goeker M."/>
        </authorList>
    </citation>
    <scope>NUCLEOTIDE SEQUENCE [LARGE SCALE GENOMIC DNA]</scope>
    <source>
        <strain evidence="1 2">DSM 20467</strain>
    </source>
</reference>
<dbReference type="Proteomes" id="UP000295188">
    <property type="component" value="Unassembled WGS sequence"/>
</dbReference>